<dbReference type="GO" id="GO:0016787">
    <property type="term" value="F:hydrolase activity"/>
    <property type="evidence" value="ECO:0007669"/>
    <property type="project" value="UniProtKB-KW"/>
</dbReference>
<evidence type="ECO:0000313" key="14">
    <source>
        <dbReference type="Proteomes" id="UP000504618"/>
    </source>
</evidence>
<evidence type="ECO:0000256" key="7">
    <source>
        <dbReference type="ARBA" id="ARBA00022722"/>
    </source>
</evidence>
<dbReference type="InterPro" id="IPR027806">
    <property type="entry name" value="HARBI1_dom"/>
</dbReference>
<protein>
    <recommendedName>
        <fullName evidence="5">Putative nuclease HARBI1</fullName>
    </recommendedName>
    <alternativeName>
        <fullName evidence="11">Harbinger transposase-derived nuclease</fullName>
    </alternativeName>
</protein>
<comment type="similarity">
    <text evidence="4">Belongs to the HARBI1 family.</text>
</comment>
<comment type="function">
    <text evidence="12">Transposase-derived protein that may have nuclease activity. Does not have transposase activity.</text>
</comment>
<feature type="domain" description="DDE Tnp4" evidence="13">
    <location>
        <begin position="191"/>
        <end position="345"/>
    </location>
</feature>
<dbReference type="OrthoDB" id="2668416at2759"/>
<evidence type="ECO:0000256" key="10">
    <source>
        <dbReference type="ARBA" id="ARBA00023242"/>
    </source>
</evidence>
<evidence type="ECO:0000256" key="9">
    <source>
        <dbReference type="ARBA" id="ARBA00022801"/>
    </source>
</evidence>
<keyword evidence="6" id="KW-0963">Cytoplasm</keyword>
<evidence type="ECO:0000256" key="2">
    <source>
        <dbReference type="ARBA" id="ARBA00004123"/>
    </source>
</evidence>
<dbReference type="RefSeq" id="XP_024878463.1">
    <property type="nucleotide sequence ID" value="XM_025022695.1"/>
</dbReference>
<dbReference type="GO" id="GO:0046872">
    <property type="term" value="F:metal ion binding"/>
    <property type="evidence" value="ECO:0007669"/>
    <property type="project" value="UniProtKB-KW"/>
</dbReference>
<dbReference type="GO" id="GO:0005737">
    <property type="term" value="C:cytoplasm"/>
    <property type="evidence" value="ECO:0007669"/>
    <property type="project" value="UniProtKB-SubCell"/>
</dbReference>
<dbReference type="GO" id="GO:0004518">
    <property type="term" value="F:nuclease activity"/>
    <property type="evidence" value="ECO:0007669"/>
    <property type="project" value="UniProtKB-KW"/>
</dbReference>
<organism evidence="14 15">
    <name type="scientific">Temnothorax curvispinosus</name>
    <dbReference type="NCBI Taxonomy" id="300111"/>
    <lineage>
        <taxon>Eukaryota</taxon>
        <taxon>Metazoa</taxon>
        <taxon>Ecdysozoa</taxon>
        <taxon>Arthropoda</taxon>
        <taxon>Hexapoda</taxon>
        <taxon>Insecta</taxon>
        <taxon>Pterygota</taxon>
        <taxon>Neoptera</taxon>
        <taxon>Endopterygota</taxon>
        <taxon>Hymenoptera</taxon>
        <taxon>Apocrita</taxon>
        <taxon>Aculeata</taxon>
        <taxon>Formicoidea</taxon>
        <taxon>Formicidae</taxon>
        <taxon>Myrmicinae</taxon>
        <taxon>Temnothorax</taxon>
    </lineage>
</organism>
<reference evidence="15" key="1">
    <citation type="submission" date="2025-08" db="UniProtKB">
        <authorList>
            <consortium name="RefSeq"/>
        </authorList>
    </citation>
    <scope>IDENTIFICATION</scope>
    <source>
        <tissue evidence="15">Whole body</tissue>
    </source>
</reference>
<evidence type="ECO:0000256" key="11">
    <source>
        <dbReference type="ARBA" id="ARBA00030126"/>
    </source>
</evidence>
<evidence type="ECO:0000256" key="5">
    <source>
        <dbReference type="ARBA" id="ARBA00015519"/>
    </source>
</evidence>
<keyword evidence="9" id="KW-0378">Hydrolase</keyword>
<proteinExistence type="inferred from homology"/>
<name>A0A6J1Q9W8_9HYME</name>
<sequence>MEQAMEQEEQIITHYNNREILTTAVVIIREIIDSSSDSSSESDDEELKIIRDCRNVRRRVPRILNYVSHIIPNLTKEEFKAHFRMLPETFDYILSCIEQRLKRVIPGTPMIDPRTQFLLALWRLATPDSFRSICERFNVGRSTALYITRRVVKALNELAPVVIKWPTGDRVNEVWAGFENASGFSKIIGAIDGTHINIPAPKNNPECYINRKGHHSIQLQAICDHKCQFIHCYAGHVGSVHDQRVFRQSEVQHYLGDVTKFPQDSHLVGDSAYKLHENLLVPYRDNGHLTERQRNYNFCHSSARIVIERAFGLLKGRFRWLLTTLAIDRTDLIPMHILSCCVLHNICLMRGDELNFETNDVELIDIADNVENVSAVSNAGVAKRDLICERLRMRHV</sequence>
<evidence type="ECO:0000256" key="12">
    <source>
        <dbReference type="ARBA" id="ARBA00045850"/>
    </source>
</evidence>
<evidence type="ECO:0000256" key="8">
    <source>
        <dbReference type="ARBA" id="ARBA00022723"/>
    </source>
</evidence>
<accession>A0A6J1Q9W8</accession>
<evidence type="ECO:0000313" key="15">
    <source>
        <dbReference type="RefSeq" id="XP_024878463.1"/>
    </source>
</evidence>
<dbReference type="InterPro" id="IPR045249">
    <property type="entry name" value="HARBI1-like"/>
</dbReference>
<dbReference type="PANTHER" id="PTHR22930:SF237">
    <property type="entry name" value="SI:CH73-257C13.2"/>
    <property type="match status" value="1"/>
</dbReference>
<evidence type="ECO:0000259" key="13">
    <source>
        <dbReference type="Pfam" id="PF13359"/>
    </source>
</evidence>
<evidence type="ECO:0000256" key="1">
    <source>
        <dbReference type="ARBA" id="ARBA00001968"/>
    </source>
</evidence>
<comment type="subcellular location">
    <subcellularLocation>
        <location evidence="3">Cytoplasm</location>
    </subcellularLocation>
    <subcellularLocation>
        <location evidence="2">Nucleus</location>
    </subcellularLocation>
</comment>
<keyword evidence="8" id="KW-0479">Metal-binding</keyword>
<keyword evidence="14" id="KW-1185">Reference proteome</keyword>
<dbReference type="AlphaFoldDB" id="A0A6J1Q9W8"/>
<dbReference type="PANTHER" id="PTHR22930">
    <property type="match status" value="1"/>
</dbReference>
<dbReference type="PRINTS" id="PR02086">
    <property type="entry name" value="PUTNUCHARBI1"/>
</dbReference>
<evidence type="ECO:0000256" key="6">
    <source>
        <dbReference type="ARBA" id="ARBA00022490"/>
    </source>
</evidence>
<dbReference type="Proteomes" id="UP000504618">
    <property type="component" value="Unplaced"/>
</dbReference>
<keyword evidence="10" id="KW-0539">Nucleus</keyword>
<gene>
    <name evidence="15" type="primary">LOC112458876</name>
</gene>
<dbReference type="GO" id="GO:0005634">
    <property type="term" value="C:nucleus"/>
    <property type="evidence" value="ECO:0007669"/>
    <property type="project" value="UniProtKB-SubCell"/>
</dbReference>
<comment type="cofactor">
    <cofactor evidence="1">
        <name>a divalent metal cation</name>
        <dbReference type="ChEBI" id="CHEBI:60240"/>
    </cofactor>
</comment>
<dbReference type="GeneID" id="112458876"/>
<evidence type="ECO:0000256" key="3">
    <source>
        <dbReference type="ARBA" id="ARBA00004496"/>
    </source>
</evidence>
<dbReference type="InterPro" id="IPR026103">
    <property type="entry name" value="HARBI1_animal"/>
</dbReference>
<keyword evidence="7" id="KW-0540">Nuclease</keyword>
<dbReference type="Pfam" id="PF13359">
    <property type="entry name" value="DDE_Tnp_4"/>
    <property type="match status" value="1"/>
</dbReference>
<evidence type="ECO:0000256" key="4">
    <source>
        <dbReference type="ARBA" id="ARBA00006958"/>
    </source>
</evidence>